<feature type="active site" evidence="5 6">
    <location>
        <position position="341"/>
    </location>
</feature>
<feature type="domain" description="Calpain catalytic" evidence="8">
    <location>
        <begin position="78"/>
        <end position="397"/>
    </location>
</feature>
<dbReference type="InterPro" id="IPR000169">
    <property type="entry name" value="Pept_cys_AS"/>
</dbReference>
<dbReference type="EMBL" id="JAKCXM010000311">
    <property type="protein sequence ID" value="KAJ0396091.1"/>
    <property type="molecule type" value="Genomic_DNA"/>
</dbReference>
<evidence type="ECO:0000313" key="10">
    <source>
        <dbReference type="Proteomes" id="UP001209570"/>
    </source>
</evidence>
<keyword evidence="3 6" id="KW-0378">Hydrolase</keyword>
<dbReference type="InterPro" id="IPR038765">
    <property type="entry name" value="Papain-like_cys_pep_sf"/>
</dbReference>
<dbReference type="InterPro" id="IPR022684">
    <property type="entry name" value="Calpain_cysteine_protease"/>
</dbReference>
<evidence type="ECO:0000256" key="4">
    <source>
        <dbReference type="ARBA" id="ARBA00022807"/>
    </source>
</evidence>
<evidence type="ECO:0000256" key="2">
    <source>
        <dbReference type="ARBA" id="ARBA00022670"/>
    </source>
</evidence>
<dbReference type="GO" id="GO:0006508">
    <property type="term" value="P:proteolysis"/>
    <property type="evidence" value="ECO:0007669"/>
    <property type="project" value="UniProtKB-KW"/>
</dbReference>
<keyword evidence="4 6" id="KW-0788">Thiol protease</keyword>
<keyword evidence="10" id="KW-1185">Reference proteome</keyword>
<feature type="region of interest" description="Disordered" evidence="7">
    <location>
        <begin position="544"/>
        <end position="648"/>
    </location>
</feature>
<comment type="caution">
    <text evidence="9">The sequence shown here is derived from an EMBL/GenBank/DDBJ whole genome shotgun (WGS) entry which is preliminary data.</text>
</comment>
<feature type="compositionally biased region" description="Basic and acidic residues" evidence="7">
    <location>
        <begin position="553"/>
        <end position="567"/>
    </location>
</feature>
<dbReference type="Gene3D" id="3.90.70.10">
    <property type="entry name" value="Cysteine proteinases"/>
    <property type="match status" value="1"/>
</dbReference>
<feature type="compositionally biased region" description="Acidic residues" evidence="7">
    <location>
        <begin position="586"/>
        <end position="643"/>
    </location>
</feature>
<sequence>MPQPVLHQELQPLQKAKSLTKGKKKPVTEGLVVHDLTELAPPRGVRTIVASEGRDAAIRECRRKVEKISRECRMDNVKYRDPHFDLSTMSTFCLHGLRQDKEDAEGVSEPGAAKRVGDIYDKPQFYVDGIDAGDIKQGGAGDCWFLAAIATIANMPSLLESICVARDEQVGVYGFIFFRDGEWISEVIDDQLFITHPNYSEAEFHALMSFPTEKQYVEALQRGSNALHFAKCADSNETWLPLLEKAYAKAHGDYSSIEGGFTGEGVEDLTGGVTSEIVCEDILDRDRFWREELTKVNKELLFACAISGVRAFSVQGIIVNHAYSVLKAVEVNGQRLVQVRNPWGQCEWTGAWSDGSPEWTPEWMTLLGHKFGDDGAFWMSYDDFLKTFTTLDRTRIFTADWSLAQAWTQAHVEWPATFVEQEFRITTTKSGPVVIVLQQADGRYFVGLDGQYDFRLHFRVRREGEREYYARSKQTLTMARSVNKEIHLEPGTWRVSFKVSLLPTDRKRRAEYIESYKKERSDKFLVVARNFDYAFAKGANTAIWEDEDGEEKQDEKDTEEKPHEAKGKAPKAKPAKSGGLGASPQVEEEQEPEGEDDSNQTDEKEDQEGDNADEEGEEQTQAEEGQEEGEEDEGEEDHSDEDTTVVLGVRVHAMDPNLQVEVVAPEKDMEQEFDPDDSSVVAFLAAMPNKEGLVSSSFRQQQQQQQQTK</sequence>
<evidence type="ECO:0000256" key="5">
    <source>
        <dbReference type="PIRSR" id="PIRSR622684-1"/>
    </source>
</evidence>
<dbReference type="GO" id="GO:0004198">
    <property type="term" value="F:calcium-dependent cysteine-type endopeptidase activity"/>
    <property type="evidence" value="ECO:0007669"/>
    <property type="project" value="InterPro"/>
</dbReference>
<dbReference type="SMART" id="SM00230">
    <property type="entry name" value="CysPc"/>
    <property type="match status" value="1"/>
</dbReference>
<organism evidence="9 10">
    <name type="scientific">Pythium insidiosum</name>
    <name type="common">Pythiosis disease agent</name>
    <dbReference type="NCBI Taxonomy" id="114742"/>
    <lineage>
        <taxon>Eukaryota</taxon>
        <taxon>Sar</taxon>
        <taxon>Stramenopiles</taxon>
        <taxon>Oomycota</taxon>
        <taxon>Peronosporomycetes</taxon>
        <taxon>Pythiales</taxon>
        <taxon>Pythiaceae</taxon>
        <taxon>Pythium</taxon>
    </lineage>
</organism>
<evidence type="ECO:0000313" key="9">
    <source>
        <dbReference type="EMBL" id="KAJ0396091.1"/>
    </source>
</evidence>
<name>A0AAD5Q432_PYTIN</name>
<dbReference type="SUPFAM" id="SSF54001">
    <property type="entry name" value="Cysteine proteinases"/>
    <property type="match status" value="1"/>
</dbReference>
<dbReference type="PANTHER" id="PTHR10183">
    <property type="entry name" value="CALPAIN"/>
    <property type="match status" value="1"/>
</dbReference>
<evidence type="ECO:0000256" key="6">
    <source>
        <dbReference type="PROSITE-ProRule" id="PRU00239"/>
    </source>
</evidence>
<dbReference type="PROSITE" id="PS50203">
    <property type="entry name" value="CALPAIN_CAT"/>
    <property type="match status" value="1"/>
</dbReference>
<comment type="similarity">
    <text evidence="1">Belongs to the peptidase C2 family.</text>
</comment>
<dbReference type="PROSITE" id="PS00139">
    <property type="entry name" value="THIOL_PROTEASE_CYS"/>
    <property type="match status" value="1"/>
</dbReference>
<proteinExistence type="inferred from homology"/>
<dbReference type="PANTHER" id="PTHR10183:SF379">
    <property type="entry name" value="CALPAIN-5"/>
    <property type="match status" value="1"/>
</dbReference>
<accession>A0AAD5Q432</accession>
<gene>
    <name evidence="9" type="ORF">P43SY_006659</name>
</gene>
<dbReference type="Pfam" id="PF00648">
    <property type="entry name" value="Peptidase_C2"/>
    <property type="match status" value="1"/>
</dbReference>
<protein>
    <recommendedName>
        <fullName evidence="8">Calpain catalytic domain-containing protein</fullName>
    </recommendedName>
</protein>
<dbReference type="AlphaFoldDB" id="A0AAD5Q432"/>
<evidence type="ECO:0000256" key="3">
    <source>
        <dbReference type="ARBA" id="ARBA00022801"/>
    </source>
</evidence>
<dbReference type="PRINTS" id="PR00704">
    <property type="entry name" value="CALPAIN"/>
</dbReference>
<feature type="active site" evidence="5 6">
    <location>
        <position position="143"/>
    </location>
</feature>
<dbReference type="InterPro" id="IPR001300">
    <property type="entry name" value="Peptidase_C2_calpain_cat"/>
</dbReference>
<evidence type="ECO:0000256" key="7">
    <source>
        <dbReference type="SAM" id="MobiDB-lite"/>
    </source>
</evidence>
<dbReference type="CDD" id="cd00044">
    <property type="entry name" value="CysPc"/>
    <property type="match status" value="1"/>
</dbReference>
<dbReference type="Proteomes" id="UP001209570">
    <property type="component" value="Unassembled WGS sequence"/>
</dbReference>
<reference evidence="9" key="1">
    <citation type="submission" date="2021-12" db="EMBL/GenBank/DDBJ databases">
        <title>Prjna785345.</title>
        <authorList>
            <person name="Rujirawat T."/>
            <person name="Krajaejun T."/>
        </authorList>
    </citation>
    <scope>NUCLEOTIDE SEQUENCE</scope>
    <source>
        <strain evidence="9">Pi057C3</strain>
    </source>
</reference>
<feature type="active site" evidence="5 6">
    <location>
        <position position="321"/>
    </location>
</feature>
<evidence type="ECO:0000256" key="1">
    <source>
        <dbReference type="ARBA" id="ARBA00007623"/>
    </source>
</evidence>
<keyword evidence="2 6" id="KW-0645">Protease</keyword>
<evidence type="ECO:0000259" key="8">
    <source>
        <dbReference type="PROSITE" id="PS50203"/>
    </source>
</evidence>